<name>A0A158KZB4_9BURK</name>
<reference evidence="1" key="1">
    <citation type="submission" date="2016-01" db="EMBL/GenBank/DDBJ databases">
        <authorList>
            <person name="Peeters C."/>
        </authorList>
    </citation>
    <scope>NUCLEOTIDE SEQUENCE [LARGE SCALE GENOMIC DNA]</scope>
    <source>
        <strain evidence="1">LMG 22940</strain>
    </source>
</reference>
<dbReference type="EMBL" id="FCON02000231">
    <property type="protein sequence ID" value="SAL86488.1"/>
    <property type="molecule type" value="Genomic_DNA"/>
</dbReference>
<proteinExistence type="predicted"/>
<dbReference type="AlphaFoldDB" id="A0A158KZB4"/>
<keyword evidence="2" id="KW-1185">Reference proteome</keyword>
<comment type="caution">
    <text evidence="1">The sequence shown here is derived from an EMBL/GenBank/DDBJ whole genome shotgun (WGS) entry which is preliminary data.</text>
</comment>
<organism evidence="1 2">
    <name type="scientific">Caballeronia choica</name>
    <dbReference type="NCBI Taxonomy" id="326476"/>
    <lineage>
        <taxon>Bacteria</taxon>
        <taxon>Pseudomonadati</taxon>
        <taxon>Pseudomonadota</taxon>
        <taxon>Betaproteobacteria</taxon>
        <taxon>Burkholderiales</taxon>
        <taxon>Burkholderiaceae</taxon>
        <taxon>Caballeronia</taxon>
    </lineage>
</organism>
<sequence length="77" mass="8528">MLTRVIAVHVHLSDVGVVEFGKLQINDYQAAQTPVKEQQIHPKPGLANTQPSLTADKCEIAPEFKQEVFESVNQCVL</sequence>
<evidence type="ECO:0000313" key="1">
    <source>
        <dbReference type="EMBL" id="SAL86488.1"/>
    </source>
</evidence>
<accession>A0A158KZB4</accession>
<gene>
    <name evidence="1" type="ORF">AWB68_08046</name>
</gene>
<evidence type="ECO:0000313" key="2">
    <source>
        <dbReference type="Proteomes" id="UP000054770"/>
    </source>
</evidence>
<protein>
    <submittedName>
        <fullName evidence="1">Uncharacterized protein</fullName>
    </submittedName>
</protein>
<dbReference type="Proteomes" id="UP000054770">
    <property type="component" value="Unassembled WGS sequence"/>
</dbReference>